<reference evidence="6" key="2">
    <citation type="submission" date="2020-09" db="EMBL/GenBank/DDBJ databases">
        <authorList>
            <person name="Sun Q."/>
            <person name="Sedlacek I."/>
        </authorList>
    </citation>
    <scope>NUCLEOTIDE SEQUENCE</scope>
    <source>
        <strain evidence="6">CCM 7217</strain>
    </source>
</reference>
<keyword evidence="3" id="KW-0560">Oxidoreductase</keyword>
<dbReference type="InterPro" id="IPR011032">
    <property type="entry name" value="GroES-like_sf"/>
</dbReference>
<dbReference type="GO" id="GO:0008270">
    <property type="term" value="F:zinc ion binding"/>
    <property type="evidence" value="ECO:0007669"/>
    <property type="project" value="InterPro"/>
</dbReference>
<dbReference type="PROSITE" id="PS00059">
    <property type="entry name" value="ADH_ZINC"/>
    <property type="match status" value="1"/>
</dbReference>
<evidence type="ECO:0000256" key="3">
    <source>
        <dbReference type="ARBA" id="ARBA00023002"/>
    </source>
</evidence>
<protein>
    <submittedName>
        <fullName evidence="6">Alcohol dehydrogenase</fullName>
    </submittedName>
</protein>
<dbReference type="Gene3D" id="3.40.50.720">
    <property type="entry name" value="NAD(P)-binding Rossmann-like Domain"/>
    <property type="match status" value="1"/>
</dbReference>
<dbReference type="InterPro" id="IPR050129">
    <property type="entry name" value="Zn_alcohol_dh"/>
</dbReference>
<dbReference type="InterPro" id="IPR020843">
    <property type="entry name" value="ER"/>
</dbReference>
<gene>
    <name evidence="6" type="ORF">GCM10007209_35700</name>
</gene>
<evidence type="ECO:0000256" key="4">
    <source>
        <dbReference type="RuleBase" id="RU361277"/>
    </source>
</evidence>
<dbReference type="PANTHER" id="PTHR43401">
    <property type="entry name" value="L-THREONINE 3-DEHYDROGENASE"/>
    <property type="match status" value="1"/>
</dbReference>
<dbReference type="Pfam" id="PF08240">
    <property type="entry name" value="ADH_N"/>
    <property type="match status" value="1"/>
</dbReference>
<evidence type="ECO:0000259" key="5">
    <source>
        <dbReference type="SMART" id="SM00829"/>
    </source>
</evidence>
<dbReference type="GO" id="GO:0043168">
    <property type="term" value="F:anion binding"/>
    <property type="evidence" value="ECO:0007669"/>
    <property type="project" value="UniProtKB-ARBA"/>
</dbReference>
<dbReference type="GO" id="GO:0030554">
    <property type="term" value="F:adenyl nucleotide binding"/>
    <property type="evidence" value="ECO:0007669"/>
    <property type="project" value="UniProtKB-ARBA"/>
</dbReference>
<comment type="caution">
    <text evidence="6">The sequence shown here is derived from an EMBL/GenBank/DDBJ whole genome shotgun (WGS) entry which is preliminary data.</text>
</comment>
<evidence type="ECO:0000313" key="7">
    <source>
        <dbReference type="Proteomes" id="UP000646833"/>
    </source>
</evidence>
<keyword evidence="1 4" id="KW-0479">Metal-binding</keyword>
<evidence type="ECO:0000313" key="6">
    <source>
        <dbReference type="EMBL" id="GGC70641.1"/>
    </source>
</evidence>
<evidence type="ECO:0000256" key="2">
    <source>
        <dbReference type="ARBA" id="ARBA00022833"/>
    </source>
</evidence>
<accession>A0A830E2D6</accession>
<reference evidence="6" key="1">
    <citation type="journal article" date="2014" name="Int. J. Syst. Evol. Microbiol.">
        <title>Complete genome sequence of Corynebacterium casei LMG S-19264T (=DSM 44701T), isolated from a smear-ripened cheese.</title>
        <authorList>
            <consortium name="US DOE Joint Genome Institute (JGI-PGF)"/>
            <person name="Walter F."/>
            <person name="Albersmeier A."/>
            <person name="Kalinowski J."/>
            <person name="Ruckert C."/>
        </authorList>
    </citation>
    <scope>NUCLEOTIDE SEQUENCE</scope>
    <source>
        <strain evidence="6">CCM 7217</strain>
    </source>
</reference>
<dbReference type="GO" id="GO:0044281">
    <property type="term" value="P:small molecule metabolic process"/>
    <property type="evidence" value="ECO:0007669"/>
    <property type="project" value="UniProtKB-ARBA"/>
</dbReference>
<dbReference type="GO" id="GO:0016616">
    <property type="term" value="F:oxidoreductase activity, acting on the CH-OH group of donors, NAD or NADP as acceptor"/>
    <property type="evidence" value="ECO:0007669"/>
    <property type="project" value="UniProtKB-ARBA"/>
</dbReference>
<keyword evidence="2 4" id="KW-0862">Zinc</keyword>
<dbReference type="InterPro" id="IPR053539">
    <property type="entry name" value="Scyllo-inosose_DH"/>
</dbReference>
<dbReference type="InterPro" id="IPR013149">
    <property type="entry name" value="ADH-like_C"/>
</dbReference>
<dbReference type="AlphaFoldDB" id="A0A830E2D6"/>
<dbReference type="NCBIfam" id="NF041097">
    <property type="entry name" value="keto_inos_dh_IolM"/>
    <property type="match status" value="1"/>
</dbReference>
<dbReference type="GO" id="GO:0051262">
    <property type="term" value="P:protein tetramerization"/>
    <property type="evidence" value="ECO:0007669"/>
    <property type="project" value="UniProtKB-ARBA"/>
</dbReference>
<comment type="cofactor">
    <cofactor evidence="4">
        <name>Zn(2+)</name>
        <dbReference type="ChEBI" id="CHEBI:29105"/>
    </cofactor>
</comment>
<dbReference type="SUPFAM" id="SSF51735">
    <property type="entry name" value="NAD(P)-binding Rossmann-fold domains"/>
    <property type="match status" value="1"/>
</dbReference>
<evidence type="ECO:0000256" key="1">
    <source>
        <dbReference type="ARBA" id="ARBA00022723"/>
    </source>
</evidence>
<name>A0A830E2D6_9EURY</name>
<dbReference type="RefSeq" id="WP_188424831.1">
    <property type="nucleotide sequence ID" value="NZ_BMCI01000008.1"/>
</dbReference>
<proteinExistence type="inferred from homology"/>
<sequence length="385" mass="42408">MRALVLDAEWNPRPDYELTDDEKARKRAMNSSQVWQHPELRVEEVEQPEPADDEVLVKVRYAGICGSDVSMIETDDDGYMHYSAYTKFPSITGHEFSGEVVETGDDADLFEVGEPVTAEVTDYCGRCQMCRQGFHGHCENFEQIGFTMDGAFAEYVTVPEKILWSVSSLEQAYDTEDELYRAAATIEPSTISFYGLFGRADGIWPGDYHVYHGVGPIGLTGMNVSRAAGAGKVIAFEPSDERREIAHELGFEHVYNPIEVDPVAKIAELTDHEGADVHVETSGAVSATYPVIEDSLAEQANVVHISNAGSNPDITLRKFQGSSAQLYGSEGHTGQQVYPRTIRLMATGKLDNLPIITSTFDLESADEAIKQAAKRVDGKVLIKVD</sequence>
<feature type="domain" description="Enoyl reductase (ER)" evidence="5">
    <location>
        <begin position="33"/>
        <end position="382"/>
    </location>
</feature>
<dbReference type="PANTHER" id="PTHR43401:SF2">
    <property type="entry name" value="L-THREONINE 3-DEHYDROGENASE"/>
    <property type="match status" value="1"/>
</dbReference>
<dbReference type="Gene3D" id="3.90.180.10">
    <property type="entry name" value="Medium-chain alcohol dehydrogenases, catalytic domain"/>
    <property type="match status" value="1"/>
</dbReference>
<organism evidence="6 7">
    <name type="scientific">Haloferax sulfurifontis</name>
    <dbReference type="NCBI Taxonomy" id="255616"/>
    <lineage>
        <taxon>Archaea</taxon>
        <taxon>Methanobacteriati</taxon>
        <taxon>Methanobacteriota</taxon>
        <taxon>Stenosarchaea group</taxon>
        <taxon>Halobacteria</taxon>
        <taxon>Halobacteriales</taxon>
        <taxon>Haloferacaceae</taxon>
        <taxon>Haloferax</taxon>
    </lineage>
</organism>
<dbReference type="Proteomes" id="UP000646833">
    <property type="component" value="Unassembled WGS sequence"/>
</dbReference>
<dbReference type="SUPFAM" id="SSF50129">
    <property type="entry name" value="GroES-like"/>
    <property type="match status" value="1"/>
</dbReference>
<dbReference type="InterPro" id="IPR013154">
    <property type="entry name" value="ADH-like_N"/>
</dbReference>
<comment type="similarity">
    <text evidence="4">Belongs to the zinc-containing alcohol dehydrogenase family.</text>
</comment>
<dbReference type="InterPro" id="IPR002328">
    <property type="entry name" value="ADH_Zn_CS"/>
</dbReference>
<dbReference type="SMART" id="SM00829">
    <property type="entry name" value="PKS_ER"/>
    <property type="match status" value="1"/>
</dbReference>
<dbReference type="EMBL" id="BMCI01000008">
    <property type="protein sequence ID" value="GGC70641.1"/>
    <property type="molecule type" value="Genomic_DNA"/>
</dbReference>
<dbReference type="InterPro" id="IPR036291">
    <property type="entry name" value="NAD(P)-bd_dom_sf"/>
</dbReference>
<dbReference type="Pfam" id="PF00107">
    <property type="entry name" value="ADH_zinc_N"/>
    <property type="match status" value="1"/>
</dbReference>